<keyword evidence="3 8" id="KW-0812">Transmembrane</keyword>
<dbReference type="InterPro" id="IPR011009">
    <property type="entry name" value="Kinase-like_dom_sf"/>
</dbReference>
<keyword evidence="9" id="KW-0732">Signal</keyword>
<dbReference type="PANTHER" id="PTHR48007:SF79">
    <property type="entry name" value="(WILD MALAYSIAN BANANA) HYPOTHETICAL PROTEIN"/>
    <property type="match status" value="1"/>
</dbReference>
<evidence type="ECO:0000313" key="11">
    <source>
        <dbReference type="EMBL" id="CAK9160163.1"/>
    </source>
</evidence>
<dbReference type="Pfam" id="PF00069">
    <property type="entry name" value="Pkinase"/>
    <property type="match status" value="1"/>
</dbReference>
<dbReference type="Pfam" id="PF00560">
    <property type="entry name" value="LRR_1"/>
    <property type="match status" value="3"/>
</dbReference>
<keyword evidence="7" id="KW-0547">Nucleotide-binding</keyword>
<feature type="transmembrane region" description="Helical" evidence="8">
    <location>
        <begin position="257"/>
        <end position="279"/>
    </location>
</feature>
<comment type="subcellular location">
    <subcellularLocation>
        <location evidence="1">Membrane</location>
    </subcellularLocation>
</comment>
<keyword evidence="5 8" id="KW-1133">Transmembrane helix</keyword>
<evidence type="ECO:0000256" key="3">
    <source>
        <dbReference type="ARBA" id="ARBA00022692"/>
    </source>
</evidence>
<keyword evidence="4" id="KW-0677">Repeat</keyword>
<dbReference type="Pfam" id="PF08263">
    <property type="entry name" value="LRRNT_2"/>
    <property type="match status" value="1"/>
</dbReference>
<organism evidence="11 12">
    <name type="scientific">Ilex paraguariensis</name>
    <name type="common">yerba mate</name>
    <dbReference type="NCBI Taxonomy" id="185542"/>
    <lineage>
        <taxon>Eukaryota</taxon>
        <taxon>Viridiplantae</taxon>
        <taxon>Streptophyta</taxon>
        <taxon>Embryophyta</taxon>
        <taxon>Tracheophyta</taxon>
        <taxon>Spermatophyta</taxon>
        <taxon>Magnoliopsida</taxon>
        <taxon>eudicotyledons</taxon>
        <taxon>Gunneridae</taxon>
        <taxon>Pentapetalae</taxon>
        <taxon>asterids</taxon>
        <taxon>campanulids</taxon>
        <taxon>Aquifoliales</taxon>
        <taxon>Aquifoliaceae</taxon>
        <taxon>Ilex</taxon>
    </lineage>
</organism>
<evidence type="ECO:0000256" key="5">
    <source>
        <dbReference type="ARBA" id="ARBA00022989"/>
    </source>
</evidence>
<dbReference type="SUPFAM" id="SSF56112">
    <property type="entry name" value="Protein kinase-like (PK-like)"/>
    <property type="match status" value="1"/>
</dbReference>
<dbReference type="GO" id="GO:0005524">
    <property type="term" value="F:ATP binding"/>
    <property type="evidence" value="ECO:0007669"/>
    <property type="project" value="UniProtKB-UniRule"/>
</dbReference>
<dbReference type="GO" id="GO:0016020">
    <property type="term" value="C:membrane"/>
    <property type="evidence" value="ECO:0007669"/>
    <property type="project" value="UniProtKB-SubCell"/>
</dbReference>
<dbReference type="AlphaFoldDB" id="A0ABC8STF3"/>
<dbReference type="Gene3D" id="1.10.510.10">
    <property type="entry name" value="Transferase(Phosphotransferase) domain 1"/>
    <property type="match status" value="1"/>
</dbReference>
<dbReference type="EMBL" id="CAUOFW020003479">
    <property type="protein sequence ID" value="CAK9160163.1"/>
    <property type="molecule type" value="Genomic_DNA"/>
</dbReference>
<sequence>MSVTSKMHQIPFWVFLISVSLLLHATKSDEEEAKRALLNFFTKLSTNNGSIDPTLGWNSTSDPCRDQWKGIICDNHNLSVKKIFLDGFNFSGTFDASTLCNVQSLVATLGVISLNYNNLRGENLEEIANCKQLTRFHISRNQFSGSLPNSLSRLNNLKRLEISYNNFSGSLPELARISGLTVFLAQNNDLSGAIPNFDFANLEEFDVSFNNFSGPIPLGGVSFWVSSYIDNPELCGDPLPNRCPTHKPKGGVSKNQILMFSGYFLIGLALFLVIILKLFCKKDGTKEEKNDAVYKVAALDDSSDNPSFTTNEDKIGMSKSEISNASADSGLVSSSLVVLSSPEVNGLRFGNLLKAPAELIGRGKHGSVYKVICEDQGKPLAVKRIKDWTISSYDFKQRMRRLDQVKHPNVLPAMAFYSSRQEKLLVYEYQQNGSLFRLLHGTQMSKALDWSSRLGIAATIAEALAFMHQELRQDRIAHGNLKSSNILLNNSMEPCISEYGLMVVEDQDRSVSATASVNSIQAAEESADTIFKSDIFGFGVILLELLTGKMVQNNGVDLAQWVVLVVREEWTVEVFDKTLIQDGASEERMLNLLRVAIKCVNRSAESRPSINQAALMLNTIKEEDERSMDVSEQ</sequence>
<evidence type="ECO:0000256" key="1">
    <source>
        <dbReference type="ARBA" id="ARBA00004370"/>
    </source>
</evidence>
<gene>
    <name evidence="11" type="ORF">ILEXP_LOCUS28895</name>
</gene>
<dbReference type="Proteomes" id="UP001642360">
    <property type="component" value="Unassembled WGS sequence"/>
</dbReference>
<feature type="chain" id="PRO_5044889326" description="Protein kinase domain-containing protein" evidence="9">
    <location>
        <begin position="29"/>
        <end position="633"/>
    </location>
</feature>
<comment type="caution">
    <text evidence="11">The sequence shown here is derived from an EMBL/GenBank/DDBJ whole genome shotgun (WGS) entry which is preliminary data.</text>
</comment>
<dbReference type="Gene3D" id="3.30.200.20">
    <property type="entry name" value="Phosphorylase Kinase, domain 1"/>
    <property type="match status" value="1"/>
</dbReference>
<dbReference type="SUPFAM" id="SSF52058">
    <property type="entry name" value="L domain-like"/>
    <property type="match status" value="1"/>
</dbReference>
<name>A0ABC8STF3_9AQUA</name>
<feature type="binding site" evidence="7">
    <location>
        <position position="383"/>
    </location>
    <ligand>
        <name>ATP</name>
        <dbReference type="ChEBI" id="CHEBI:30616"/>
    </ligand>
</feature>
<evidence type="ECO:0000256" key="7">
    <source>
        <dbReference type="PROSITE-ProRule" id="PRU10141"/>
    </source>
</evidence>
<dbReference type="InterPro" id="IPR000719">
    <property type="entry name" value="Prot_kinase_dom"/>
</dbReference>
<evidence type="ECO:0000313" key="12">
    <source>
        <dbReference type="Proteomes" id="UP001642360"/>
    </source>
</evidence>
<proteinExistence type="predicted"/>
<dbReference type="InterPro" id="IPR046959">
    <property type="entry name" value="PRK1-6/SRF4-like"/>
</dbReference>
<dbReference type="PROSITE" id="PS50011">
    <property type="entry name" value="PROTEIN_KINASE_DOM"/>
    <property type="match status" value="1"/>
</dbReference>
<feature type="signal peptide" evidence="9">
    <location>
        <begin position="1"/>
        <end position="28"/>
    </location>
</feature>
<evidence type="ECO:0000259" key="10">
    <source>
        <dbReference type="PROSITE" id="PS50011"/>
    </source>
</evidence>
<dbReference type="InterPro" id="IPR013210">
    <property type="entry name" value="LRR_N_plant-typ"/>
</dbReference>
<reference evidence="11 12" key="1">
    <citation type="submission" date="2024-02" db="EMBL/GenBank/DDBJ databases">
        <authorList>
            <person name="Vignale AGUSTIN F."/>
            <person name="Sosa J E."/>
            <person name="Modenutti C."/>
        </authorList>
    </citation>
    <scope>NUCLEOTIDE SEQUENCE [LARGE SCALE GENOMIC DNA]</scope>
</reference>
<evidence type="ECO:0000256" key="6">
    <source>
        <dbReference type="ARBA" id="ARBA00023136"/>
    </source>
</evidence>
<dbReference type="InterPro" id="IPR001611">
    <property type="entry name" value="Leu-rich_rpt"/>
</dbReference>
<accession>A0ABC8STF3</accession>
<protein>
    <recommendedName>
        <fullName evidence="10">Protein kinase domain-containing protein</fullName>
    </recommendedName>
</protein>
<keyword evidence="7" id="KW-0067">ATP-binding</keyword>
<dbReference type="PROSITE" id="PS00107">
    <property type="entry name" value="PROTEIN_KINASE_ATP"/>
    <property type="match status" value="1"/>
</dbReference>
<feature type="domain" description="Protein kinase" evidence="10">
    <location>
        <begin position="354"/>
        <end position="620"/>
    </location>
</feature>
<keyword evidence="6 8" id="KW-0472">Membrane</keyword>
<dbReference type="PANTHER" id="PTHR48007">
    <property type="entry name" value="LEUCINE-RICH REPEAT RECEPTOR-LIKE PROTEIN KINASE PXC1"/>
    <property type="match status" value="1"/>
</dbReference>
<keyword evidence="2" id="KW-0433">Leucine-rich repeat</keyword>
<evidence type="ECO:0000256" key="8">
    <source>
        <dbReference type="SAM" id="Phobius"/>
    </source>
</evidence>
<dbReference type="InterPro" id="IPR032675">
    <property type="entry name" value="LRR_dom_sf"/>
</dbReference>
<evidence type="ECO:0000256" key="4">
    <source>
        <dbReference type="ARBA" id="ARBA00022737"/>
    </source>
</evidence>
<evidence type="ECO:0000256" key="2">
    <source>
        <dbReference type="ARBA" id="ARBA00022614"/>
    </source>
</evidence>
<evidence type="ECO:0000256" key="9">
    <source>
        <dbReference type="SAM" id="SignalP"/>
    </source>
</evidence>
<dbReference type="Gene3D" id="3.80.10.10">
    <property type="entry name" value="Ribonuclease Inhibitor"/>
    <property type="match status" value="2"/>
</dbReference>
<dbReference type="InterPro" id="IPR017441">
    <property type="entry name" value="Protein_kinase_ATP_BS"/>
</dbReference>
<keyword evidence="12" id="KW-1185">Reference proteome</keyword>